<dbReference type="InterPro" id="IPR050279">
    <property type="entry name" value="Plant_def-hormone_signal"/>
</dbReference>
<dbReference type="InterPro" id="IPR024949">
    <property type="entry name" value="Bet_v_I_allergen"/>
</dbReference>
<keyword evidence="4" id="KW-1185">Reference proteome</keyword>
<dbReference type="Pfam" id="PF00407">
    <property type="entry name" value="Bet_v_1"/>
    <property type="match status" value="1"/>
</dbReference>
<reference evidence="4" key="1">
    <citation type="journal article" date="2014" name="Science">
        <title>The coffee genome provides insight into the convergent evolution of caffeine biosynthesis.</title>
        <authorList>
            <person name="Denoeud F."/>
            <person name="Carretero-Paulet L."/>
            <person name="Dereeper A."/>
            <person name="Droc G."/>
            <person name="Guyot R."/>
            <person name="Pietrella M."/>
            <person name="Zheng C."/>
            <person name="Alberti A."/>
            <person name="Anthony F."/>
            <person name="Aprea G."/>
            <person name="Aury J.M."/>
            <person name="Bento P."/>
            <person name="Bernard M."/>
            <person name="Bocs S."/>
            <person name="Campa C."/>
            <person name="Cenci A."/>
            <person name="Combes M.C."/>
            <person name="Crouzillat D."/>
            <person name="Da Silva C."/>
            <person name="Daddiego L."/>
            <person name="De Bellis F."/>
            <person name="Dussert S."/>
            <person name="Garsmeur O."/>
            <person name="Gayraud T."/>
            <person name="Guignon V."/>
            <person name="Jahn K."/>
            <person name="Jamilloux V."/>
            <person name="Joet T."/>
            <person name="Labadie K."/>
            <person name="Lan T."/>
            <person name="Leclercq J."/>
            <person name="Lepelley M."/>
            <person name="Leroy T."/>
            <person name="Li L.T."/>
            <person name="Librado P."/>
            <person name="Lopez L."/>
            <person name="Munoz A."/>
            <person name="Noel B."/>
            <person name="Pallavicini A."/>
            <person name="Perrotta G."/>
            <person name="Poncet V."/>
            <person name="Pot D."/>
            <person name="Priyono X."/>
            <person name="Rigoreau M."/>
            <person name="Rouard M."/>
            <person name="Rozas J."/>
            <person name="Tranchant-Dubreuil C."/>
            <person name="VanBuren R."/>
            <person name="Zhang Q."/>
            <person name="Andrade A.C."/>
            <person name="Argout X."/>
            <person name="Bertrand B."/>
            <person name="de Kochko A."/>
            <person name="Graziosi G."/>
            <person name="Henry R.J."/>
            <person name="Jayarama X."/>
            <person name="Ming R."/>
            <person name="Nagai C."/>
            <person name="Rounsley S."/>
            <person name="Sankoff D."/>
            <person name="Giuliano G."/>
            <person name="Albert V.A."/>
            <person name="Wincker P."/>
            <person name="Lashermes P."/>
        </authorList>
    </citation>
    <scope>NUCLEOTIDE SEQUENCE [LARGE SCALE GENOMIC DNA]</scope>
    <source>
        <strain evidence="4">cv. DH200-94</strain>
    </source>
</reference>
<feature type="domain" description="Bet v I/Major latex protein" evidence="2">
    <location>
        <begin position="1"/>
        <end position="155"/>
    </location>
</feature>
<evidence type="ECO:0000313" key="4">
    <source>
        <dbReference type="Proteomes" id="UP000295252"/>
    </source>
</evidence>
<dbReference type="Proteomes" id="UP000295252">
    <property type="component" value="Chromosome VI"/>
</dbReference>
<dbReference type="GO" id="GO:0004864">
    <property type="term" value="F:protein phosphatase inhibitor activity"/>
    <property type="evidence" value="ECO:0007669"/>
    <property type="project" value="InterPro"/>
</dbReference>
<dbReference type="STRING" id="49390.A0A068VBS1"/>
<dbReference type="InterPro" id="IPR000916">
    <property type="entry name" value="Bet_v_I/MLP"/>
</dbReference>
<dbReference type="GO" id="GO:0009738">
    <property type="term" value="P:abscisic acid-activated signaling pathway"/>
    <property type="evidence" value="ECO:0007669"/>
    <property type="project" value="InterPro"/>
</dbReference>
<dbReference type="GO" id="GO:0005634">
    <property type="term" value="C:nucleus"/>
    <property type="evidence" value="ECO:0007669"/>
    <property type="project" value="TreeGrafter"/>
</dbReference>
<dbReference type="SMART" id="SM01037">
    <property type="entry name" value="Bet_v_1"/>
    <property type="match status" value="1"/>
</dbReference>
<dbReference type="PANTHER" id="PTHR31213:SF55">
    <property type="entry name" value="STRESS-INDUCED PROTEIN SAM22"/>
    <property type="match status" value="1"/>
</dbReference>
<dbReference type="PRINTS" id="PR00634">
    <property type="entry name" value="BETALLERGEN"/>
</dbReference>
<accession>A0A068VBS1</accession>
<gene>
    <name evidence="3" type="ORF">GSCOC_T00008913001</name>
</gene>
<dbReference type="PhylomeDB" id="A0A068VBS1"/>
<dbReference type="GO" id="GO:0038023">
    <property type="term" value="F:signaling receptor activity"/>
    <property type="evidence" value="ECO:0007669"/>
    <property type="project" value="InterPro"/>
</dbReference>
<dbReference type="FunFam" id="3.30.530.20:FF:000007">
    <property type="entry name" value="Major pollen allergen Bet v 1-A"/>
    <property type="match status" value="1"/>
</dbReference>
<dbReference type="EMBL" id="HG739281">
    <property type="protein sequence ID" value="CDP18014.1"/>
    <property type="molecule type" value="Genomic_DNA"/>
</dbReference>
<dbReference type="GO" id="GO:0005737">
    <property type="term" value="C:cytoplasm"/>
    <property type="evidence" value="ECO:0007669"/>
    <property type="project" value="TreeGrafter"/>
</dbReference>
<dbReference type="GO" id="GO:0006952">
    <property type="term" value="P:defense response"/>
    <property type="evidence" value="ECO:0007669"/>
    <property type="project" value="InterPro"/>
</dbReference>
<sequence length="159" mass="17592">MGVITYDHEVITSIPPAKLFKTFIVDFDNLIPNILPQAFKSVEILQGDGGAGTIKVTHFGEGSQYKSMKTHVDELDEENFVVKFTIIEGDVLEDVIEKITFVIKILPSADGGSVTITSSTYYTKGDAKINEEDIMSRKDKAAGVFKALEAYFDDNPDDY</sequence>
<dbReference type="GO" id="GO:0010427">
    <property type="term" value="F:abscisic acid binding"/>
    <property type="evidence" value="ECO:0007669"/>
    <property type="project" value="InterPro"/>
</dbReference>
<dbReference type="AlphaFoldDB" id="A0A068VBS1"/>
<evidence type="ECO:0000259" key="2">
    <source>
        <dbReference type="SMART" id="SM01037"/>
    </source>
</evidence>
<evidence type="ECO:0000256" key="1">
    <source>
        <dbReference type="ARBA" id="ARBA00009744"/>
    </source>
</evidence>
<dbReference type="InParanoid" id="A0A068VBS1"/>
<dbReference type="Gramene" id="CDP18014">
    <property type="protein sequence ID" value="CDP18014"/>
    <property type="gene ID" value="GSCOC_T00008913001"/>
</dbReference>
<comment type="similarity">
    <text evidence="1">Belongs to the BetVI family.</text>
</comment>
<dbReference type="SUPFAM" id="SSF55961">
    <property type="entry name" value="Bet v1-like"/>
    <property type="match status" value="1"/>
</dbReference>
<name>A0A068VBS1_COFCA</name>
<protein>
    <recommendedName>
        <fullName evidence="2">Bet v I/Major latex protein domain-containing protein</fullName>
    </recommendedName>
</protein>
<dbReference type="OMA" id="NHSYSYT"/>
<evidence type="ECO:0000313" key="3">
    <source>
        <dbReference type="EMBL" id="CDP18014.1"/>
    </source>
</evidence>
<organism evidence="3 4">
    <name type="scientific">Coffea canephora</name>
    <name type="common">Robusta coffee</name>
    <dbReference type="NCBI Taxonomy" id="49390"/>
    <lineage>
        <taxon>Eukaryota</taxon>
        <taxon>Viridiplantae</taxon>
        <taxon>Streptophyta</taxon>
        <taxon>Embryophyta</taxon>
        <taxon>Tracheophyta</taxon>
        <taxon>Spermatophyta</taxon>
        <taxon>Magnoliopsida</taxon>
        <taxon>eudicotyledons</taxon>
        <taxon>Gunneridae</taxon>
        <taxon>Pentapetalae</taxon>
        <taxon>asterids</taxon>
        <taxon>lamiids</taxon>
        <taxon>Gentianales</taxon>
        <taxon>Rubiaceae</taxon>
        <taxon>Ixoroideae</taxon>
        <taxon>Gardenieae complex</taxon>
        <taxon>Bertiereae - Coffeeae clade</taxon>
        <taxon>Coffeeae</taxon>
        <taxon>Coffea</taxon>
    </lineage>
</organism>
<proteinExistence type="inferred from homology"/>
<dbReference type="Gene3D" id="3.30.530.20">
    <property type="match status" value="1"/>
</dbReference>
<dbReference type="InterPro" id="IPR023393">
    <property type="entry name" value="START-like_dom_sf"/>
</dbReference>
<dbReference type="CDD" id="cd07816">
    <property type="entry name" value="Bet_v1-like"/>
    <property type="match status" value="1"/>
</dbReference>
<dbReference type="PANTHER" id="PTHR31213">
    <property type="entry name" value="OS08G0374000 PROTEIN-RELATED"/>
    <property type="match status" value="1"/>
</dbReference>